<protein>
    <submittedName>
        <fullName evidence="2">F-box/LRR-repeat protein At5g54820</fullName>
    </submittedName>
</protein>
<dbReference type="Proteomes" id="UP000189703">
    <property type="component" value="Unplaced"/>
</dbReference>
<dbReference type="SMART" id="SM00579">
    <property type="entry name" value="FBD"/>
    <property type="match status" value="1"/>
</dbReference>
<dbReference type="Pfam" id="PF23622">
    <property type="entry name" value="LRR_At1g61320_AtMIF1"/>
    <property type="match status" value="1"/>
</dbReference>
<gene>
    <name evidence="2" type="primary">LOC104610831</name>
</gene>
<dbReference type="Pfam" id="PF00646">
    <property type="entry name" value="F-box"/>
    <property type="match status" value="1"/>
</dbReference>
<evidence type="ECO:0000313" key="2">
    <source>
        <dbReference type="RefSeq" id="XP_010275939.1"/>
    </source>
</evidence>
<dbReference type="InterPro" id="IPR032675">
    <property type="entry name" value="LRR_dom_sf"/>
</dbReference>
<dbReference type="InterPro" id="IPR001810">
    <property type="entry name" value="F-box_dom"/>
</dbReference>
<dbReference type="PANTHER" id="PTHR31900:SF30">
    <property type="entry name" value="SUPERFAMILY PROTEIN, PUTATIVE-RELATED"/>
    <property type="match status" value="1"/>
</dbReference>
<evidence type="ECO:0000313" key="1">
    <source>
        <dbReference type="Proteomes" id="UP000189703"/>
    </source>
</evidence>
<dbReference type="OMA" id="FCLKFHF"/>
<proteinExistence type="predicted"/>
<dbReference type="eggNOG" id="ENOG502RXXE">
    <property type="taxonomic scope" value="Eukaryota"/>
</dbReference>
<organism evidence="1 2">
    <name type="scientific">Nelumbo nucifera</name>
    <name type="common">Sacred lotus</name>
    <dbReference type="NCBI Taxonomy" id="4432"/>
    <lineage>
        <taxon>Eukaryota</taxon>
        <taxon>Viridiplantae</taxon>
        <taxon>Streptophyta</taxon>
        <taxon>Embryophyta</taxon>
        <taxon>Tracheophyta</taxon>
        <taxon>Spermatophyta</taxon>
        <taxon>Magnoliopsida</taxon>
        <taxon>Proteales</taxon>
        <taxon>Nelumbonaceae</taxon>
        <taxon>Nelumbo</taxon>
    </lineage>
</organism>
<dbReference type="FunCoup" id="A0A1U8B8I7">
    <property type="interactions" value="2052"/>
</dbReference>
<dbReference type="SUPFAM" id="SSF52047">
    <property type="entry name" value="RNI-like"/>
    <property type="match status" value="1"/>
</dbReference>
<accession>A0A1U8B8I7</accession>
<dbReference type="RefSeq" id="XP_010275939.1">
    <property type="nucleotide sequence ID" value="XM_010277637.2"/>
</dbReference>
<dbReference type="InterPro" id="IPR006566">
    <property type="entry name" value="FBD"/>
</dbReference>
<keyword evidence="1" id="KW-1185">Reference proteome</keyword>
<dbReference type="SUPFAM" id="SSF81383">
    <property type="entry name" value="F-box domain"/>
    <property type="match status" value="1"/>
</dbReference>
<dbReference type="Gene3D" id="3.80.10.10">
    <property type="entry name" value="Ribonuclease Inhibitor"/>
    <property type="match status" value="1"/>
</dbReference>
<dbReference type="InterPro" id="IPR036047">
    <property type="entry name" value="F-box-like_dom_sf"/>
</dbReference>
<dbReference type="KEGG" id="nnu:104610831"/>
<dbReference type="PANTHER" id="PTHR31900">
    <property type="entry name" value="F-BOX/RNI SUPERFAMILY PROTEIN-RELATED"/>
    <property type="match status" value="1"/>
</dbReference>
<reference evidence="2" key="1">
    <citation type="submission" date="2025-08" db="UniProtKB">
        <authorList>
            <consortium name="RefSeq"/>
        </authorList>
    </citation>
    <scope>IDENTIFICATION</scope>
</reference>
<dbReference type="OrthoDB" id="1939276at2759"/>
<dbReference type="GeneID" id="104610831"/>
<dbReference type="InterPro" id="IPR050232">
    <property type="entry name" value="FBL13/AtMIF1-like"/>
</dbReference>
<dbReference type="InterPro" id="IPR055357">
    <property type="entry name" value="LRR_At1g61320_AtMIF1"/>
</dbReference>
<dbReference type="AlphaFoldDB" id="A0A1U8B8I7"/>
<dbReference type="CDD" id="cd22160">
    <property type="entry name" value="F-box_AtFBL13-like"/>
    <property type="match status" value="1"/>
</dbReference>
<dbReference type="InterPro" id="IPR053781">
    <property type="entry name" value="F-box_AtFBL13-like"/>
</dbReference>
<sequence>MEVVRREDVAEGGSCKMQKADEQGHDMISKLPDSVLIHILSFLPIADAVKTILLRRFKHLWTSIPNLDFCERTYAHIIDEDGYYNVKCLKWFVNFVNNALILHERSTIHKFRLSLKFYFDNSFEEDMHMLGGDEVIRKAKKISGQIRDVAIQIDTWIRFAIRREVKVLDLDFLGGCGDSSASDFPCTLPFYVFNNNLLTEMKLVYCGIEPSWHFYMGSLKSLSLKYIRLPNETIDCILSGCPMLEDLTLIRCYDLTKLRFTSPNLKNLIIYHFAYEKSMLEICCPNLLSLRISECIDWVHLMNVSSVVDAALEFSFHFKFVPSEFSEFRMLLEKLRHSKVLTMCTWCVLVFAIWEAANIPFPLSNWKHVVLKTMLSKWHLLGIASLLRSAPNLEILTIHICAGGSSLDRQQIGSYDLDGGSYWNEQESTCHCLTNHLKTVTIFGFSPVPCAMQLVEFLLQNAVALEKIMIYTKRNKQTDQHNQFSADELLEFTKKLLNFPRASKHAVILFS</sequence>
<name>A0A1U8B8I7_NELNU</name>